<dbReference type="AlphaFoldDB" id="A0AAE0I8S3"/>
<proteinExistence type="predicted"/>
<protein>
    <submittedName>
        <fullName evidence="2">Uncharacterized protein</fullName>
    </submittedName>
</protein>
<reference evidence="2" key="1">
    <citation type="journal article" date="2023" name="Mol. Phylogenet. Evol.">
        <title>Genome-scale phylogeny and comparative genomics of the fungal order Sordariales.</title>
        <authorList>
            <person name="Hensen N."/>
            <person name="Bonometti L."/>
            <person name="Westerberg I."/>
            <person name="Brannstrom I.O."/>
            <person name="Guillou S."/>
            <person name="Cros-Aarteil S."/>
            <person name="Calhoun S."/>
            <person name="Haridas S."/>
            <person name="Kuo A."/>
            <person name="Mondo S."/>
            <person name="Pangilinan J."/>
            <person name="Riley R."/>
            <person name="LaButti K."/>
            <person name="Andreopoulos B."/>
            <person name="Lipzen A."/>
            <person name="Chen C."/>
            <person name="Yan M."/>
            <person name="Daum C."/>
            <person name="Ng V."/>
            <person name="Clum A."/>
            <person name="Steindorff A."/>
            <person name="Ohm R.A."/>
            <person name="Martin F."/>
            <person name="Silar P."/>
            <person name="Natvig D.O."/>
            <person name="Lalanne C."/>
            <person name="Gautier V."/>
            <person name="Ament-Velasquez S.L."/>
            <person name="Kruys A."/>
            <person name="Hutchinson M.I."/>
            <person name="Powell A.J."/>
            <person name="Barry K."/>
            <person name="Miller A.N."/>
            <person name="Grigoriev I.V."/>
            <person name="Debuchy R."/>
            <person name="Gladieux P."/>
            <person name="Hiltunen Thoren M."/>
            <person name="Johannesson H."/>
        </authorList>
    </citation>
    <scope>NUCLEOTIDE SEQUENCE</scope>
    <source>
        <strain evidence="2">SMH4131-1</strain>
    </source>
</reference>
<feature type="region of interest" description="Disordered" evidence="1">
    <location>
        <begin position="425"/>
        <end position="515"/>
    </location>
</feature>
<feature type="region of interest" description="Disordered" evidence="1">
    <location>
        <begin position="263"/>
        <end position="284"/>
    </location>
</feature>
<reference evidence="2" key="2">
    <citation type="submission" date="2023-06" db="EMBL/GenBank/DDBJ databases">
        <authorList>
            <consortium name="Lawrence Berkeley National Laboratory"/>
            <person name="Haridas S."/>
            <person name="Hensen N."/>
            <person name="Bonometti L."/>
            <person name="Westerberg I."/>
            <person name="Brannstrom I.O."/>
            <person name="Guillou S."/>
            <person name="Cros-Aarteil S."/>
            <person name="Calhoun S."/>
            <person name="Kuo A."/>
            <person name="Mondo S."/>
            <person name="Pangilinan J."/>
            <person name="Riley R."/>
            <person name="Labutti K."/>
            <person name="Andreopoulos B."/>
            <person name="Lipzen A."/>
            <person name="Chen C."/>
            <person name="Yanf M."/>
            <person name="Daum C."/>
            <person name="Ng V."/>
            <person name="Clum A."/>
            <person name="Steindorff A."/>
            <person name="Ohm R."/>
            <person name="Martin F."/>
            <person name="Silar P."/>
            <person name="Natvig D."/>
            <person name="Lalanne C."/>
            <person name="Gautier V."/>
            <person name="Ament-Velasquez S.L."/>
            <person name="Kruys A."/>
            <person name="Hutchinson M.I."/>
            <person name="Powell A.J."/>
            <person name="Barry K."/>
            <person name="Miller A.N."/>
            <person name="Grigoriev I.V."/>
            <person name="Debuchy R."/>
            <person name="Gladieux P."/>
            <person name="Thoren M.H."/>
            <person name="Johannesson H."/>
        </authorList>
    </citation>
    <scope>NUCLEOTIDE SEQUENCE</scope>
    <source>
        <strain evidence="2">SMH4131-1</strain>
    </source>
</reference>
<evidence type="ECO:0000313" key="3">
    <source>
        <dbReference type="Proteomes" id="UP001286456"/>
    </source>
</evidence>
<gene>
    <name evidence="2" type="ORF">B0T19DRAFT_360359</name>
</gene>
<organism evidence="2 3">
    <name type="scientific">Cercophora scortea</name>
    <dbReference type="NCBI Taxonomy" id="314031"/>
    <lineage>
        <taxon>Eukaryota</taxon>
        <taxon>Fungi</taxon>
        <taxon>Dikarya</taxon>
        <taxon>Ascomycota</taxon>
        <taxon>Pezizomycotina</taxon>
        <taxon>Sordariomycetes</taxon>
        <taxon>Sordariomycetidae</taxon>
        <taxon>Sordariales</taxon>
        <taxon>Lasiosphaeriaceae</taxon>
        <taxon>Cercophora</taxon>
    </lineage>
</organism>
<evidence type="ECO:0000256" key="1">
    <source>
        <dbReference type="SAM" id="MobiDB-lite"/>
    </source>
</evidence>
<keyword evidence="3" id="KW-1185">Reference proteome</keyword>
<dbReference type="Proteomes" id="UP001286456">
    <property type="component" value="Unassembled WGS sequence"/>
</dbReference>
<name>A0AAE0I8S3_9PEZI</name>
<dbReference type="EMBL" id="JAUEPO010000005">
    <property type="protein sequence ID" value="KAK3320400.1"/>
    <property type="molecule type" value="Genomic_DNA"/>
</dbReference>
<sequence>MSSHGLPEVLRKKVDEYVDSLAPQIQPRITAELETFQQVTMDSLEDQIVGAFRSLFNTDKDRPEGSRGLDNAVPDAYGAQSLPFADEISKLTRGFTDLAGGATEDLRDIFDLTEGSVTGGEARSVSNEGGSSGGGGFKTFLSAAANAVQDHLEKGSSGGGSQKFELDGILGVISTTVKEAARNPEEKARMITPEIKEVVGAELRKQHAPLADQFTRIALDHIKRWLRGNTSARDLGDGVKGEIEDHVKDLVKGFGGLFGSKRHAAAGSGSGSGEAASSRGLGDAQGEGHGFSKLISEKLSTGLGRVHRDVRLEFRQVLGDIEKQLFELLPDKFQHPLEKILGGNPFDAQLDRDATDRGIGHDIQTKVLTKIRALVQKVQETLRESILGVVNGGHRKFERQSWVFVQNMVEQKVQKYLPKVKITVPDDIGNEGVSVGAPTTATQQLGGGDGQQTFPPPPTQQQHGEYSNTSSSPQHQQNQEYYPPPPPLPYKPQEYRPSQPQDHHPDQGSHQNPGY</sequence>
<evidence type="ECO:0000313" key="2">
    <source>
        <dbReference type="EMBL" id="KAK3320400.1"/>
    </source>
</evidence>
<comment type="caution">
    <text evidence="2">The sequence shown here is derived from an EMBL/GenBank/DDBJ whole genome shotgun (WGS) entry which is preliminary data.</text>
</comment>
<accession>A0AAE0I8S3</accession>